<dbReference type="KEGG" id="rci:RCIX490"/>
<dbReference type="CDD" id="cd03376">
    <property type="entry name" value="TPP_PFOR_porB_like"/>
    <property type="match status" value="1"/>
</dbReference>
<comment type="subunit">
    <text evidence="1">Heterotetramer of one alpha, one beta, one delta and one gamma chain.</text>
</comment>
<dbReference type="AlphaFoldDB" id="Q0W6S5"/>
<evidence type="ECO:0000256" key="1">
    <source>
        <dbReference type="ARBA" id="ARBA00011595"/>
    </source>
</evidence>
<evidence type="ECO:0000256" key="3">
    <source>
        <dbReference type="SAM" id="MobiDB-lite"/>
    </source>
</evidence>
<dbReference type="PANTHER" id="PTHR42897">
    <property type="entry name" value="PYRUVATE SYNTHASE SUBUNIT PORB"/>
    <property type="match status" value="1"/>
</dbReference>
<dbReference type="GO" id="GO:0019164">
    <property type="term" value="F:pyruvate synthase activity"/>
    <property type="evidence" value="ECO:0007669"/>
    <property type="project" value="UniProtKB-EC"/>
</dbReference>
<dbReference type="OrthoDB" id="296931at2157"/>
<reference evidence="5 6" key="1">
    <citation type="journal article" date="2006" name="Science">
        <title>Genome of rice cluster I archaea -- the key methane producers in the rice rhizosphere.</title>
        <authorList>
            <person name="Erkel C."/>
            <person name="Kube M."/>
            <person name="Reinhardt R."/>
            <person name="Liesack W."/>
        </authorList>
    </citation>
    <scope>NUCLEOTIDE SEQUENCE [LARGE SCALE GENOMIC DNA]</scope>
    <source>
        <strain evidence="6">DSM 22066 / NBRC 105507 / MRE50</strain>
    </source>
</reference>
<dbReference type="EMBL" id="AM114193">
    <property type="protein sequence ID" value="CAJ35918.1"/>
    <property type="molecule type" value="Genomic_DNA"/>
</dbReference>
<feature type="region of interest" description="Disordered" evidence="3">
    <location>
        <begin position="137"/>
        <end position="156"/>
    </location>
</feature>
<dbReference type="PANTHER" id="PTHR42897:SF2">
    <property type="entry name" value="PYRUVATE SYNTHASE SUBUNIT PORB"/>
    <property type="match status" value="1"/>
</dbReference>
<dbReference type="Proteomes" id="UP000000663">
    <property type="component" value="Chromosome"/>
</dbReference>
<evidence type="ECO:0000313" key="5">
    <source>
        <dbReference type="EMBL" id="CAJ35918.1"/>
    </source>
</evidence>
<dbReference type="GO" id="GO:0030976">
    <property type="term" value="F:thiamine pyrophosphate binding"/>
    <property type="evidence" value="ECO:0007669"/>
    <property type="project" value="InterPro"/>
</dbReference>
<name>Q0W6S5_METAR</name>
<dbReference type="NCBIfam" id="NF008819">
    <property type="entry name" value="PRK11865.1"/>
    <property type="match status" value="1"/>
</dbReference>
<dbReference type="STRING" id="351160.RCIX490"/>
<keyword evidence="2 5" id="KW-0560">Oxidoreductase</keyword>
<dbReference type="Pfam" id="PF02775">
    <property type="entry name" value="TPP_enzyme_C"/>
    <property type="match status" value="1"/>
</dbReference>
<dbReference type="SUPFAM" id="SSF52518">
    <property type="entry name" value="Thiamin diphosphate-binding fold (THDP-binding)"/>
    <property type="match status" value="1"/>
</dbReference>
<evidence type="ECO:0000259" key="4">
    <source>
        <dbReference type="Pfam" id="PF02775"/>
    </source>
</evidence>
<dbReference type="InterPro" id="IPR029061">
    <property type="entry name" value="THDP-binding"/>
</dbReference>
<evidence type="ECO:0000313" key="6">
    <source>
        <dbReference type="Proteomes" id="UP000000663"/>
    </source>
</evidence>
<dbReference type="EC" id="1.2.7.1" evidence="5"/>
<dbReference type="eggNOG" id="arCOG01601">
    <property type="taxonomic scope" value="Archaea"/>
</dbReference>
<evidence type="ECO:0000256" key="2">
    <source>
        <dbReference type="ARBA" id="ARBA00023002"/>
    </source>
</evidence>
<gene>
    <name evidence="5" type="primary">porB-1</name>
    <name evidence="5" type="ORF">RCIX490</name>
</gene>
<keyword evidence="6" id="KW-1185">Reference proteome</keyword>
<dbReference type="InterPro" id="IPR051479">
    <property type="entry name" value="PorB-like"/>
</dbReference>
<dbReference type="PATRIC" id="fig|351160.9.peg.2319"/>
<dbReference type="InterPro" id="IPR011766">
    <property type="entry name" value="TPP_enzyme_TPP-bd"/>
</dbReference>
<keyword evidence="5" id="KW-0670">Pyruvate</keyword>
<feature type="domain" description="Thiamine pyrophosphate enzyme TPP-binding" evidence="4">
    <location>
        <begin position="41"/>
        <end position="204"/>
    </location>
</feature>
<sequence length="309" mass="33299">MAALEDLFASGHRACAGCGCALFLKTLLRVTGPDVIITNATGCMEVVSTPYPESAWKVPWIHSLFENSGPVAAGIEAALKATGRKGNTKVIALGGDGGTIDIGFGNLSGVMERGHDILYICYDNEAYMNTGIQRSGSTPYDANTTTTPSGKISFGNQRPKKNAPAIMAAHGIPYVATTSIGYPADFTKKIRKALTIEGPKYIQVHATCTPGWGIDSALSIEILRLAVETGLYPLYEYENGQITSVKKIKDRKPVKEYLDKQKRFSHLFKMPGGDKEIEKIQHIADLNAKHFGLDIEPSKPAAAAPKKVE</sequence>
<dbReference type="Gene3D" id="3.40.50.970">
    <property type="match status" value="2"/>
</dbReference>
<dbReference type="GeneID" id="5143390"/>
<proteinExistence type="predicted"/>
<organism evidence="5 6">
    <name type="scientific">Methanocella arvoryzae (strain DSM 22066 / NBRC 105507 / MRE50)</name>
    <dbReference type="NCBI Taxonomy" id="351160"/>
    <lineage>
        <taxon>Archaea</taxon>
        <taxon>Methanobacteriati</taxon>
        <taxon>Methanobacteriota</taxon>
        <taxon>Stenosarchaea group</taxon>
        <taxon>Methanomicrobia</taxon>
        <taxon>Methanocellales</taxon>
        <taxon>Methanocellaceae</taxon>
        <taxon>Methanocella</taxon>
    </lineage>
</organism>
<accession>Q0W6S5</accession>
<protein>
    <submittedName>
        <fullName evidence="5">Pyruvate:ferredoxin oxidoreductase, beta subunit</fullName>
        <ecNumber evidence="5">1.2.7.1</ecNumber>
    </submittedName>
</protein>
<dbReference type="RefSeq" id="WP_012036586.1">
    <property type="nucleotide sequence ID" value="NC_009464.1"/>
</dbReference>